<feature type="chain" id="PRO_5046573325" description="Secreted protein" evidence="1">
    <location>
        <begin position="21"/>
        <end position="138"/>
    </location>
</feature>
<protein>
    <recommendedName>
        <fullName evidence="4">Secreted protein</fullName>
    </recommendedName>
</protein>
<feature type="non-terminal residue" evidence="2">
    <location>
        <position position="138"/>
    </location>
</feature>
<gene>
    <name evidence="2" type="ORF">CSSPTR1EN2_LOCUS19074</name>
</gene>
<reference evidence="2" key="1">
    <citation type="submission" date="2024-02" db="EMBL/GenBank/DDBJ databases">
        <authorList>
            <consortium name="ELIXIR-Norway"/>
            <consortium name="Elixir Norway"/>
        </authorList>
    </citation>
    <scope>NUCLEOTIDE SEQUENCE</scope>
</reference>
<name>A0ABP0URD7_9BRYO</name>
<feature type="non-terminal residue" evidence="2">
    <location>
        <position position="1"/>
    </location>
</feature>
<evidence type="ECO:0000313" key="3">
    <source>
        <dbReference type="Proteomes" id="UP001497512"/>
    </source>
</evidence>
<keyword evidence="1" id="KW-0732">Signal</keyword>
<accession>A0ABP0URD7</accession>
<organism evidence="2 3">
    <name type="scientific">Sphagnum troendelagicum</name>
    <dbReference type="NCBI Taxonomy" id="128251"/>
    <lineage>
        <taxon>Eukaryota</taxon>
        <taxon>Viridiplantae</taxon>
        <taxon>Streptophyta</taxon>
        <taxon>Embryophyta</taxon>
        <taxon>Bryophyta</taxon>
        <taxon>Sphagnophytina</taxon>
        <taxon>Sphagnopsida</taxon>
        <taxon>Sphagnales</taxon>
        <taxon>Sphagnaceae</taxon>
        <taxon>Sphagnum</taxon>
    </lineage>
</organism>
<sequence>MLLNALEIMLFLIQRGGAQAKPRVAFPFLYLERLRFFSSTAVMVRAVRTEMCVAWKVVGPAHDHDEEQHHHLQQQHLRPPSPRCCRPNAHSRRDLCRPLPSSVHPFIQIPCVSFVFNLSPNKNCSVVGTCQIFQTLLL</sequence>
<dbReference type="Proteomes" id="UP001497512">
    <property type="component" value="Chromosome 6"/>
</dbReference>
<dbReference type="EMBL" id="OZ019898">
    <property type="protein sequence ID" value="CAK9228434.1"/>
    <property type="molecule type" value="Genomic_DNA"/>
</dbReference>
<evidence type="ECO:0000256" key="1">
    <source>
        <dbReference type="SAM" id="SignalP"/>
    </source>
</evidence>
<evidence type="ECO:0000313" key="2">
    <source>
        <dbReference type="EMBL" id="CAK9228434.1"/>
    </source>
</evidence>
<proteinExistence type="predicted"/>
<keyword evidence="3" id="KW-1185">Reference proteome</keyword>
<feature type="signal peptide" evidence="1">
    <location>
        <begin position="1"/>
        <end position="20"/>
    </location>
</feature>
<evidence type="ECO:0008006" key="4">
    <source>
        <dbReference type="Google" id="ProtNLM"/>
    </source>
</evidence>